<gene>
    <name evidence="2" type="ORF">EV201_0013</name>
</gene>
<feature type="chain" id="PRO_5020940171" description="GLPGLI family protein" evidence="1">
    <location>
        <begin position="27"/>
        <end position="270"/>
    </location>
</feature>
<dbReference type="EMBL" id="SHKN01000001">
    <property type="protein sequence ID" value="RZT95394.1"/>
    <property type="molecule type" value="Genomic_DNA"/>
</dbReference>
<feature type="signal peptide" evidence="1">
    <location>
        <begin position="1"/>
        <end position="26"/>
    </location>
</feature>
<sequence>MYLYVETMKTFLQILFLLSLNLSLFAQDCYTEATQENIKSDYCQLWQERTFQGTIGEDNQRIEIRFVEIAKDSESHFKYHVKGKSRVKNHVCNFQGTMLIDQIMLLDEERRDCNEPDLSEGIIYGTYVLNESPDENHAGQFTGDFKSMFDQSPYGFKLNTAWFGQDGFNSFMGTWESYINTDSGYCAWSLQIPPSKKENLFKHYDEEFYLFNSKYLNKGWKTYVLANLNTFLKVPKNFETNETRSESDFMEFSEDEISKAVEAENIVWWN</sequence>
<organism evidence="2 3">
    <name type="scientific">Ancylomarina subtilis</name>
    <dbReference type="NCBI Taxonomy" id="1639035"/>
    <lineage>
        <taxon>Bacteria</taxon>
        <taxon>Pseudomonadati</taxon>
        <taxon>Bacteroidota</taxon>
        <taxon>Bacteroidia</taxon>
        <taxon>Marinilabiliales</taxon>
        <taxon>Marinifilaceae</taxon>
        <taxon>Ancylomarina</taxon>
    </lineage>
</organism>
<keyword evidence="3" id="KW-1185">Reference proteome</keyword>
<dbReference type="AlphaFoldDB" id="A0A4Q7VH89"/>
<evidence type="ECO:0000313" key="3">
    <source>
        <dbReference type="Proteomes" id="UP000293562"/>
    </source>
</evidence>
<proteinExistence type="predicted"/>
<dbReference type="Proteomes" id="UP000293562">
    <property type="component" value="Unassembled WGS sequence"/>
</dbReference>
<evidence type="ECO:0000256" key="1">
    <source>
        <dbReference type="SAM" id="SignalP"/>
    </source>
</evidence>
<reference evidence="2 3" key="1">
    <citation type="submission" date="2019-02" db="EMBL/GenBank/DDBJ databases">
        <title>Genomic Encyclopedia of Type Strains, Phase IV (KMG-IV): sequencing the most valuable type-strain genomes for metagenomic binning, comparative biology and taxonomic classification.</title>
        <authorList>
            <person name="Goeker M."/>
        </authorList>
    </citation>
    <scope>NUCLEOTIDE SEQUENCE [LARGE SCALE GENOMIC DNA]</scope>
    <source>
        <strain evidence="2 3">DSM 28825</strain>
    </source>
</reference>
<accession>A0A4Q7VH89</accession>
<evidence type="ECO:0008006" key="4">
    <source>
        <dbReference type="Google" id="ProtNLM"/>
    </source>
</evidence>
<keyword evidence="1" id="KW-0732">Signal</keyword>
<comment type="caution">
    <text evidence="2">The sequence shown here is derived from an EMBL/GenBank/DDBJ whole genome shotgun (WGS) entry which is preliminary data.</text>
</comment>
<evidence type="ECO:0000313" key="2">
    <source>
        <dbReference type="EMBL" id="RZT95394.1"/>
    </source>
</evidence>
<protein>
    <recommendedName>
        <fullName evidence="4">GLPGLI family protein</fullName>
    </recommendedName>
</protein>
<name>A0A4Q7VH89_9BACT</name>